<proteinExistence type="predicted"/>
<feature type="binding site" evidence="2">
    <location>
        <begin position="254"/>
        <end position="257"/>
    </location>
    <ligand>
        <name>dihydroxyacetone phosphate</name>
        <dbReference type="ChEBI" id="CHEBI:57642"/>
    </ligand>
</feature>
<feature type="active site" description="Proton donor" evidence="1">
    <location>
        <position position="81"/>
    </location>
</feature>
<comment type="caution">
    <text evidence="4">The sequence shown here is derived from an EMBL/GenBank/DDBJ whole genome shotgun (WGS) entry which is preliminary data.</text>
</comment>
<dbReference type="PIRSF" id="PIRSF001359">
    <property type="entry name" value="F_bP_aldolase_II"/>
    <property type="match status" value="1"/>
</dbReference>
<keyword evidence="3" id="KW-0862">Zinc</keyword>
<dbReference type="PANTHER" id="PTHR30304:SF0">
    <property type="entry name" value="D-TAGATOSE-1,6-BISPHOSPHATE ALDOLASE SUBUNIT GATY-RELATED"/>
    <property type="match status" value="1"/>
</dbReference>
<dbReference type="CDD" id="cd00947">
    <property type="entry name" value="TBP_aldolase_IIB"/>
    <property type="match status" value="1"/>
</dbReference>
<keyword evidence="3" id="KW-0479">Metal-binding</keyword>
<evidence type="ECO:0000313" key="4">
    <source>
        <dbReference type="EMBL" id="GGG77176.1"/>
    </source>
</evidence>
<dbReference type="SUPFAM" id="SSF51569">
    <property type="entry name" value="Aldolase"/>
    <property type="match status" value="1"/>
</dbReference>
<organism evidence="4 5">
    <name type="scientific">Parapedobacter pyrenivorans</name>
    <dbReference type="NCBI Taxonomy" id="1305674"/>
    <lineage>
        <taxon>Bacteria</taxon>
        <taxon>Pseudomonadati</taxon>
        <taxon>Bacteroidota</taxon>
        <taxon>Sphingobacteriia</taxon>
        <taxon>Sphingobacteriales</taxon>
        <taxon>Sphingobacteriaceae</taxon>
        <taxon>Parapedobacter</taxon>
    </lineage>
</organism>
<dbReference type="AlphaFoldDB" id="A0A917HFR7"/>
<feature type="binding site" evidence="3">
    <location>
        <position position="133"/>
    </location>
    <ligand>
        <name>Zn(2+)</name>
        <dbReference type="ChEBI" id="CHEBI:29105"/>
        <label>2</label>
    </ligand>
</feature>
<dbReference type="Proteomes" id="UP000660862">
    <property type="component" value="Unassembled WGS sequence"/>
</dbReference>
<feature type="binding site" evidence="3">
    <location>
        <position position="103"/>
    </location>
    <ligand>
        <name>Zn(2+)</name>
        <dbReference type="ChEBI" id="CHEBI:29105"/>
        <label>2</label>
    </ligand>
</feature>
<gene>
    <name evidence="4" type="ORF">GCM10007415_06340</name>
</gene>
<reference evidence="4" key="2">
    <citation type="submission" date="2020-09" db="EMBL/GenBank/DDBJ databases">
        <authorList>
            <person name="Sun Q."/>
            <person name="Zhou Y."/>
        </authorList>
    </citation>
    <scope>NUCLEOTIDE SEQUENCE</scope>
    <source>
        <strain evidence="4">CGMCC 1.12195</strain>
    </source>
</reference>
<dbReference type="EMBL" id="BMER01000001">
    <property type="protein sequence ID" value="GGG77176.1"/>
    <property type="molecule type" value="Genomic_DNA"/>
</dbReference>
<feature type="binding site" evidence="3">
    <location>
        <position position="179"/>
    </location>
    <ligand>
        <name>Zn(2+)</name>
        <dbReference type="ChEBI" id="CHEBI:29105"/>
        <label>1</label>
        <note>catalytic</note>
    </ligand>
</feature>
<sequence>MVVRPDVLFNHCYGNYAIAAINVFTLEQVLGVFRAAGVSRSPVIIQTTPVAREYASPTVLTAMIGAAAQFYPEVVFALHLDHGNESHITEALQYGKYSSVMIDASHDPIEQNIVRTRKMVSMAHERGVFVEAELGVLSGVEDQVAVAESESTYTRPEDAAYFVEQTGCDSLAIAVGTSHGAYKFSGDQGIRFDILRDIQQRLPGFPLVLHGGSSVNPDELARINQAGGRMRQGARGVSDEEILQATAYGICKVNVATDLRVLWTRVHREFFAMHPEQFDPIVPGRMYVAELEKLCIEKFEKLGAAGKAEAFRA</sequence>
<dbReference type="RefSeq" id="WP_188504474.1">
    <property type="nucleotide sequence ID" value="NZ_BMER01000001.1"/>
</dbReference>
<reference evidence="4" key="1">
    <citation type="journal article" date="2014" name="Int. J. Syst. Evol. Microbiol.">
        <title>Complete genome sequence of Corynebacterium casei LMG S-19264T (=DSM 44701T), isolated from a smear-ripened cheese.</title>
        <authorList>
            <consortium name="US DOE Joint Genome Institute (JGI-PGF)"/>
            <person name="Walter F."/>
            <person name="Albersmeier A."/>
            <person name="Kalinowski J."/>
            <person name="Ruckert C."/>
        </authorList>
    </citation>
    <scope>NUCLEOTIDE SEQUENCE</scope>
    <source>
        <strain evidence="4">CGMCC 1.12195</strain>
    </source>
</reference>
<accession>A0A917HFR7</accession>
<keyword evidence="5" id="KW-1185">Reference proteome</keyword>
<dbReference type="InterPro" id="IPR000771">
    <property type="entry name" value="FBA_II"/>
</dbReference>
<dbReference type="GO" id="GO:0016832">
    <property type="term" value="F:aldehyde-lyase activity"/>
    <property type="evidence" value="ECO:0007669"/>
    <property type="project" value="InterPro"/>
</dbReference>
<dbReference type="InterPro" id="IPR013785">
    <property type="entry name" value="Aldolase_TIM"/>
</dbReference>
<dbReference type="Gene3D" id="3.20.20.70">
    <property type="entry name" value="Aldolase class I"/>
    <property type="match status" value="1"/>
</dbReference>
<dbReference type="PANTHER" id="PTHR30304">
    <property type="entry name" value="D-TAGATOSE-1,6-BISPHOSPHATE ALDOLASE"/>
    <property type="match status" value="1"/>
</dbReference>
<evidence type="ECO:0000256" key="1">
    <source>
        <dbReference type="PIRSR" id="PIRSR001359-1"/>
    </source>
</evidence>
<evidence type="ECO:0000256" key="2">
    <source>
        <dbReference type="PIRSR" id="PIRSR001359-2"/>
    </source>
</evidence>
<feature type="binding site" evidence="3">
    <location>
        <position position="210"/>
    </location>
    <ligand>
        <name>Zn(2+)</name>
        <dbReference type="ChEBI" id="CHEBI:29105"/>
        <label>1</label>
        <note>catalytic</note>
    </ligand>
</feature>
<feature type="binding site" evidence="3">
    <location>
        <position position="82"/>
    </location>
    <ligand>
        <name>Zn(2+)</name>
        <dbReference type="ChEBI" id="CHEBI:29105"/>
        <label>1</label>
        <note>catalytic</note>
    </ligand>
</feature>
<comment type="cofactor">
    <cofactor evidence="3">
        <name>Zn(2+)</name>
        <dbReference type="ChEBI" id="CHEBI:29105"/>
    </cofactor>
    <text evidence="3">Binds 2 Zn(2+) ions per subunit. One is catalytic and the other provides a structural contribution.</text>
</comment>
<dbReference type="NCBIfam" id="TIGR00167">
    <property type="entry name" value="cbbA"/>
    <property type="match status" value="1"/>
</dbReference>
<dbReference type="Pfam" id="PF01116">
    <property type="entry name" value="F_bP_aldolase"/>
    <property type="match status" value="1"/>
</dbReference>
<dbReference type="GO" id="GO:0005975">
    <property type="term" value="P:carbohydrate metabolic process"/>
    <property type="evidence" value="ECO:0007669"/>
    <property type="project" value="InterPro"/>
</dbReference>
<name>A0A917HFR7_9SPHI</name>
<evidence type="ECO:0000313" key="5">
    <source>
        <dbReference type="Proteomes" id="UP000660862"/>
    </source>
</evidence>
<feature type="binding site" evidence="2">
    <location>
        <position position="180"/>
    </location>
    <ligand>
        <name>dihydroxyacetone phosphate</name>
        <dbReference type="ChEBI" id="CHEBI:57642"/>
    </ligand>
</feature>
<protein>
    <submittedName>
        <fullName evidence="4">Fructose-1,6-bisphosphate aldolase, class II</fullName>
    </submittedName>
</protein>
<feature type="binding site" evidence="2">
    <location>
        <begin position="211"/>
        <end position="213"/>
    </location>
    <ligand>
        <name>dihydroxyacetone phosphate</name>
        <dbReference type="ChEBI" id="CHEBI:57642"/>
    </ligand>
</feature>
<evidence type="ECO:0000256" key="3">
    <source>
        <dbReference type="PIRSR" id="PIRSR001359-3"/>
    </source>
</evidence>
<dbReference type="GO" id="GO:0008270">
    <property type="term" value="F:zinc ion binding"/>
    <property type="evidence" value="ECO:0007669"/>
    <property type="project" value="InterPro"/>
</dbReference>
<dbReference type="InterPro" id="IPR050246">
    <property type="entry name" value="Class_II_FBP_aldolase"/>
</dbReference>